<keyword evidence="2" id="KW-0597">Phosphoprotein</keyword>
<dbReference type="GO" id="GO:0031177">
    <property type="term" value="F:phosphopantetheine binding"/>
    <property type="evidence" value="ECO:0007669"/>
    <property type="project" value="TreeGrafter"/>
</dbReference>
<protein>
    <recommendedName>
        <fullName evidence="9">Carrier domain-containing protein</fullName>
    </recommendedName>
</protein>
<dbReference type="Pfam" id="PF00668">
    <property type="entry name" value="Condensation"/>
    <property type="match status" value="1"/>
</dbReference>
<keyword evidence="8" id="KW-1185">Reference proteome</keyword>
<evidence type="ECO:0000256" key="1">
    <source>
        <dbReference type="ARBA" id="ARBA00022450"/>
    </source>
</evidence>
<dbReference type="Pfam" id="PF00550">
    <property type="entry name" value="PP-binding"/>
    <property type="match status" value="1"/>
</dbReference>
<dbReference type="InterPro" id="IPR036736">
    <property type="entry name" value="ACP-like_sf"/>
</dbReference>
<evidence type="ECO:0000256" key="4">
    <source>
        <dbReference type="ARBA" id="ARBA00029454"/>
    </source>
</evidence>
<evidence type="ECO:0000256" key="2">
    <source>
        <dbReference type="ARBA" id="ARBA00022553"/>
    </source>
</evidence>
<reference evidence="7" key="2">
    <citation type="journal article" date="2023" name="IMA Fungus">
        <title>Comparative genomic study of the Penicillium genus elucidates a diverse pangenome and 15 lateral gene transfer events.</title>
        <authorList>
            <person name="Petersen C."/>
            <person name="Sorensen T."/>
            <person name="Nielsen M.R."/>
            <person name="Sondergaard T.E."/>
            <person name="Sorensen J.L."/>
            <person name="Fitzpatrick D.A."/>
            <person name="Frisvad J.C."/>
            <person name="Nielsen K.L."/>
        </authorList>
    </citation>
    <scope>NUCLEOTIDE SEQUENCE</scope>
    <source>
        <strain evidence="7">IBT 21917</strain>
    </source>
</reference>
<dbReference type="GO" id="GO:0005737">
    <property type="term" value="C:cytoplasm"/>
    <property type="evidence" value="ECO:0007669"/>
    <property type="project" value="TreeGrafter"/>
</dbReference>
<dbReference type="Gene3D" id="3.30.559.10">
    <property type="entry name" value="Chloramphenicol acetyltransferase-like domain"/>
    <property type="match status" value="1"/>
</dbReference>
<dbReference type="SUPFAM" id="SSF52777">
    <property type="entry name" value="CoA-dependent acyltransferases"/>
    <property type="match status" value="3"/>
</dbReference>
<evidence type="ECO:0000259" key="5">
    <source>
        <dbReference type="Pfam" id="PF00550"/>
    </source>
</evidence>
<dbReference type="PANTHER" id="PTHR45527:SF11">
    <property type="entry name" value="NONRIBOSOMAL PEPTIDE SYNTHETASE 5"/>
    <property type="match status" value="1"/>
</dbReference>
<gene>
    <name evidence="7" type="ORF">N7492_006391</name>
</gene>
<dbReference type="InterPro" id="IPR023213">
    <property type="entry name" value="CAT-like_dom_sf"/>
</dbReference>
<feature type="domain" description="Carrier" evidence="5">
    <location>
        <begin position="263"/>
        <end position="315"/>
    </location>
</feature>
<keyword evidence="1" id="KW-0596">Phosphopantetheine</keyword>
<dbReference type="GO" id="GO:0044550">
    <property type="term" value="P:secondary metabolite biosynthetic process"/>
    <property type="evidence" value="ECO:0007669"/>
    <property type="project" value="TreeGrafter"/>
</dbReference>
<keyword evidence="3" id="KW-0436">Ligase</keyword>
<dbReference type="InterPro" id="IPR009081">
    <property type="entry name" value="PP-bd_ACP"/>
</dbReference>
<comment type="similarity">
    <text evidence="4">Belongs to the NRP synthetase family.</text>
</comment>
<sequence length="744" mass="81933">MHHALYDGVPLPFIFEDLVLSYQGASIPSRPQFSDAIKYLHQDQKIAANFWRLLPKIFLRRAPPLLAYAKVLSGILGQRDVVLGQVLARRSLPGDNGESTIGPLFNTIAQRITLDPKLMTNREMVQHLQVFSAEAQDHQHAPLGMVQNSLRQIAGLKVASLFDTLFVFQKSAHTSGGLLEEQNIWQPWQNDDFAAGGEHKLNLEIDHVDKSFDEAFCDIVEYPSRCAASFPEQLSVLPLRLTPRASDPTVANGSMSFPPEPIVRGILADIAGIPVENILPDISIFAIGLDSLSAIRIASVCRSVEFKAGVADILQGIMLHDICARIATTSRSDETFHGFLLEQNESVKEKTSTLLGVSLDMIEKIIPYLAGQTYHLASWLQSGRMLFEPAWAYSCSQRIDAGRLKRSWFRLRQRQPILRDYFVAMGPTEAFQAILSSTIEDDGTFQKEASHPSSLRTPPVRLRLLKCSDRDGIIVFINHAAYDAWSMPMAWNATLADSIPTLLEPSGSSNIRQLPATHQLFVGAWQKVQNLNQLEQICRHAGVGLQTVVLLASSRVLGQLTSISNPTFGLYQIGRSAAFAGIEKLSGPCLNVTPFTAQNVLSDDGQSIRDKIRSIQTAFVDRVPYEQNSLRDILAHCGGMPSPHACGEDAVAELFEPLAIGVPTEFMPSTPSADPDLTATSISALDTTFLSRRNLFVDIGPDVRTNSIGFGIRVEGGLMEETEADAMLIRVGEEIERLVSRLES</sequence>
<dbReference type="Gene3D" id="3.30.559.30">
    <property type="entry name" value="Nonribosomal peptide synthetase, condensation domain"/>
    <property type="match status" value="2"/>
</dbReference>
<reference evidence="7" key="1">
    <citation type="submission" date="2022-11" db="EMBL/GenBank/DDBJ databases">
        <authorList>
            <person name="Petersen C."/>
        </authorList>
    </citation>
    <scope>NUCLEOTIDE SEQUENCE</scope>
    <source>
        <strain evidence="7">IBT 21917</strain>
    </source>
</reference>
<evidence type="ECO:0000313" key="8">
    <source>
        <dbReference type="Proteomes" id="UP001146351"/>
    </source>
</evidence>
<dbReference type="GO" id="GO:0043041">
    <property type="term" value="P:amino acid activation for nonribosomal peptide biosynthetic process"/>
    <property type="evidence" value="ECO:0007669"/>
    <property type="project" value="TreeGrafter"/>
</dbReference>
<evidence type="ECO:0000259" key="6">
    <source>
        <dbReference type="Pfam" id="PF00668"/>
    </source>
</evidence>
<dbReference type="SUPFAM" id="SSF47336">
    <property type="entry name" value="ACP-like"/>
    <property type="match status" value="1"/>
</dbReference>
<dbReference type="GO" id="GO:0016874">
    <property type="term" value="F:ligase activity"/>
    <property type="evidence" value="ECO:0007669"/>
    <property type="project" value="UniProtKB-KW"/>
</dbReference>
<organism evidence="7 8">
    <name type="scientific">Penicillium capsulatum</name>
    <dbReference type="NCBI Taxonomy" id="69766"/>
    <lineage>
        <taxon>Eukaryota</taxon>
        <taxon>Fungi</taxon>
        <taxon>Dikarya</taxon>
        <taxon>Ascomycota</taxon>
        <taxon>Pezizomycotina</taxon>
        <taxon>Eurotiomycetes</taxon>
        <taxon>Eurotiomycetidae</taxon>
        <taxon>Eurotiales</taxon>
        <taxon>Aspergillaceae</taxon>
        <taxon>Penicillium</taxon>
    </lineage>
</organism>
<dbReference type="InterPro" id="IPR001242">
    <property type="entry name" value="Condensation_dom"/>
</dbReference>
<dbReference type="EMBL" id="JAPQKO010000005">
    <property type="protein sequence ID" value="KAJ5160999.1"/>
    <property type="molecule type" value="Genomic_DNA"/>
</dbReference>
<name>A0A9W9LKN7_9EURO</name>
<dbReference type="AlphaFoldDB" id="A0A9W9LKN7"/>
<feature type="domain" description="Condensation" evidence="6">
    <location>
        <begin position="67"/>
        <end position="172"/>
    </location>
</feature>
<proteinExistence type="inferred from homology"/>
<accession>A0A9W9LKN7</accession>
<comment type="caution">
    <text evidence="7">The sequence shown here is derived from an EMBL/GenBank/DDBJ whole genome shotgun (WGS) entry which is preliminary data.</text>
</comment>
<dbReference type="OrthoDB" id="416786at2759"/>
<evidence type="ECO:0000313" key="7">
    <source>
        <dbReference type="EMBL" id="KAJ5160999.1"/>
    </source>
</evidence>
<dbReference type="Proteomes" id="UP001146351">
    <property type="component" value="Unassembled WGS sequence"/>
</dbReference>
<dbReference type="PANTHER" id="PTHR45527">
    <property type="entry name" value="NONRIBOSOMAL PEPTIDE SYNTHETASE"/>
    <property type="match status" value="1"/>
</dbReference>
<evidence type="ECO:0008006" key="9">
    <source>
        <dbReference type="Google" id="ProtNLM"/>
    </source>
</evidence>
<dbReference type="Gene3D" id="1.10.1200.10">
    <property type="entry name" value="ACP-like"/>
    <property type="match status" value="1"/>
</dbReference>
<evidence type="ECO:0000256" key="3">
    <source>
        <dbReference type="ARBA" id="ARBA00022598"/>
    </source>
</evidence>